<dbReference type="Proteomes" id="UP000070400">
    <property type="component" value="Unassembled WGS sequence"/>
</dbReference>
<feature type="domain" description="HNH nuclease" evidence="1">
    <location>
        <begin position="52"/>
        <end position="104"/>
    </location>
</feature>
<evidence type="ECO:0000259" key="1">
    <source>
        <dbReference type="SMART" id="SM00507"/>
    </source>
</evidence>
<dbReference type="Gene3D" id="1.10.30.50">
    <property type="match status" value="1"/>
</dbReference>
<organism evidence="2 3">
    <name type="scientific">candidate division MSBL1 archaeon SCGC-AAA261D19</name>
    <dbReference type="NCBI Taxonomy" id="1698273"/>
    <lineage>
        <taxon>Archaea</taxon>
        <taxon>Methanobacteriati</taxon>
        <taxon>Methanobacteriota</taxon>
        <taxon>candidate division MSBL1</taxon>
    </lineage>
</organism>
<evidence type="ECO:0000313" key="2">
    <source>
        <dbReference type="EMBL" id="KXB01515.1"/>
    </source>
</evidence>
<comment type="caution">
    <text evidence="2">The sequence shown here is derived from an EMBL/GenBank/DDBJ whole genome shotgun (WGS) entry which is preliminary data.</text>
</comment>
<reference evidence="2 3" key="1">
    <citation type="journal article" date="2016" name="Sci. Rep.">
        <title>Metabolic traits of an uncultured archaeal lineage -MSBL1- from brine pools of the Red Sea.</title>
        <authorList>
            <person name="Mwirichia R."/>
            <person name="Alam I."/>
            <person name="Rashid M."/>
            <person name="Vinu M."/>
            <person name="Ba-Alawi W."/>
            <person name="Anthony Kamau A."/>
            <person name="Kamanda Ngugi D."/>
            <person name="Goker M."/>
            <person name="Klenk H.P."/>
            <person name="Bajic V."/>
            <person name="Stingl U."/>
        </authorList>
    </citation>
    <scope>NUCLEOTIDE SEQUENCE [LARGE SCALE GENOMIC DNA]</scope>
    <source>
        <strain evidence="2">SCGC-AAA261D19</strain>
    </source>
</reference>
<dbReference type="Pfam" id="PF14279">
    <property type="entry name" value="HNH_5"/>
    <property type="match status" value="1"/>
</dbReference>
<dbReference type="SMART" id="SM00507">
    <property type="entry name" value="HNHc"/>
    <property type="match status" value="1"/>
</dbReference>
<dbReference type="PANTHER" id="PTHR33877">
    <property type="entry name" value="SLL1193 PROTEIN"/>
    <property type="match status" value="1"/>
</dbReference>
<gene>
    <name evidence="2" type="ORF">AKJ43_03310</name>
</gene>
<dbReference type="EMBL" id="LHXX01000048">
    <property type="protein sequence ID" value="KXB01515.1"/>
    <property type="molecule type" value="Genomic_DNA"/>
</dbReference>
<name>A0A133V4Z7_9EURY</name>
<dbReference type="PANTHER" id="PTHR33877:SF2">
    <property type="entry name" value="OS07G0170200 PROTEIN"/>
    <property type="match status" value="1"/>
</dbReference>
<dbReference type="InterPro" id="IPR029471">
    <property type="entry name" value="HNH_5"/>
</dbReference>
<sequence length="187" mass="21851">MPPSAVRTIKDLIFWQYAKIISKSAEMGKKNYRFIMDRFKKLQSGEVEWSTSIREYIKEKEKEDKCIYCGEETDNLTLEHLLPLSRQGPDSPDNAVRVCKSCNSSKGSKRPYEWFYDKYGFEKAKYEMPRIAEGKYLKLLHKLHEQNGTLNLHKDELKELCKKCDLGSKCPEPEKLSPLCIEGIFQK</sequence>
<dbReference type="InterPro" id="IPR003615">
    <property type="entry name" value="HNH_nuc"/>
</dbReference>
<dbReference type="InterPro" id="IPR052892">
    <property type="entry name" value="NA-targeting_endonuclease"/>
</dbReference>
<accession>A0A133V4Z7</accession>
<proteinExistence type="predicted"/>
<protein>
    <recommendedName>
        <fullName evidence="1">HNH nuclease domain-containing protein</fullName>
    </recommendedName>
</protein>
<evidence type="ECO:0000313" key="3">
    <source>
        <dbReference type="Proteomes" id="UP000070400"/>
    </source>
</evidence>
<dbReference type="AlphaFoldDB" id="A0A133V4Z7"/>
<keyword evidence="3" id="KW-1185">Reference proteome</keyword>